<dbReference type="InterPro" id="IPR020084">
    <property type="entry name" value="NUDIX_hydrolase_CS"/>
</dbReference>
<comment type="caution">
    <text evidence="4">The sequence shown here is derived from an EMBL/GenBank/DDBJ whole genome shotgun (WGS) entry which is preliminary data.</text>
</comment>
<dbReference type="InterPro" id="IPR000086">
    <property type="entry name" value="NUDIX_hydrolase_dom"/>
</dbReference>
<evidence type="ECO:0000313" key="4">
    <source>
        <dbReference type="EMBL" id="CAG8430718.1"/>
    </source>
</evidence>
<dbReference type="AlphaFoldDB" id="A0A9W4K6B3"/>
<dbReference type="InterPro" id="IPR015797">
    <property type="entry name" value="NUDIX_hydrolase-like_dom_sf"/>
</dbReference>
<evidence type="ECO:0000256" key="2">
    <source>
        <dbReference type="SAM" id="MobiDB-lite"/>
    </source>
</evidence>
<dbReference type="PROSITE" id="PS51462">
    <property type="entry name" value="NUDIX"/>
    <property type="match status" value="1"/>
</dbReference>
<dbReference type="GO" id="GO:0006754">
    <property type="term" value="P:ATP biosynthetic process"/>
    <property type="evidence" value="ECO:0007669"/>
    <property type="project" value="TreeGrafter"/>
</dbReference>
<dbReference type="PROSITE" id="PS00893">
    <property type="entry name" value="NUDIX_BOX"/>
    <property type="match status" value="1"/>
</dbReference>
<name>A0A9W4K6B3_9EURO</name>
<proteinExistence type="predicted"/>
<feature type="domain" description="Nudix hydrolase" evidence="3">
    <location>
        <begin position="15"/>
        <end position="175"/>
    </location>
</feature>
<dbReference type="PANTHER" id="PTHR21340:SF0">
    <property type="entry name" value="BIS(5'-NUCLEOSYL)-TETRAPHOSPHATASE [ASYMMETRICAL]"/>
    <property type="match status" value="1"/>
</dbReference>
<feature type="compositionally biased region" description="Basic and acidic residues" evidence="2">
    <location>
        <begin position="195"/>
        <end position="229"/>
    </location>
</feature>
<sequence>MAASPYATTQYNSEQFVESCGAILFDLSDKQNKKVCLVYYRAGNEWLLAKGRRNCGESRHEAALREIREETGYQARLYPVTMHTRAPPIDEQGHMPDKPRSYPDITEPFMVTIRQLGGHGGNDIKMIWWYVAVLEGQVAGGGGEEDFMPKFFPLEEAKKMLSFQNDLAVLEQAIKLANFSTLKRKVMLFTASQDNSKRTKGGAEEESDLRRYLDKTPGDLEESKRRRDQQEIVKTDSPILTLPLELVLSITDLLDDIETTCLALSCTQLWSTLKSQRAKLKSGCLNMVDSEERRGQLVLILSRDLPKHIVCDYCARLYKVDMSDKPSLPHRRFMNPDTLCDLCAQFLHRLPLDFQLQWSNGYKMLHQINFSDVKLAIQRFSDQKSGYSINSLNHTQVACLKPKTIDPEMELEADTNQLLTSIEAMIIHSEPEPPKVHLRIQHIMTARARKRDDSIMDYNELPHPCFHLDLLYTMTTEFAKRLPKKGEKYHDRSFHCRDTCTTCMVDYQLDIVNDTDTGHEFTLVLTRWINLGSGSSPQDIQWKAHSAWYGTVENSHLKPRRVFEVSSSLSHKALRASNLFYLENQNYRSLMQRSHQEPSVWVLRSSRNWAHQTAKRIGDLHADAGFF</sequence>
<dbReference type="GO" id="GO:0004081">
    <property type="term" value="F:bis(5'-nucleosyl)-tetraphosphatase (asymmetrical) activity"/>
    <property type="evidence" value="ECO:0007669"/>
    <property type="project" value="TreeGrafter"/>
</dbReference>
<evidence type="ECO:0000259" key="3">
    <source>
        <dbReference type="PROSITE" id="PS51462"/>
    </source>
</evidence>
<dbReference type="EMBL" id="CAJVPG010000466">
    <property type="protein sequence ID" value="CAG8430718.1"/>
    <property type="molecule type" value="Genomic_DNA"/>
</dbReference>
<reference evidence="4" key="1">
    <citation type="submission" date="2021-07" db="EMBL/GenBank/DDBJ databases">
        <authorList>
            <person name="Branca A.L. A."/>
        </authorList>
    </citation>
    <scope>NUCLEOTIDE SEQUENCE</scope>
</reference>
<accession>A0A9W4K6B3</accession>
<dbReference type="Gene3D" id="3.90.79.10">
    <property type="entry name" value="Nucleoside Triphosphate Pyrophosphohydrolase"/>
    <property type="match status" value="1"/>
</dbReference>
<dbReference type="Proteomes" id="UP001152649">
    <property type="component" value="Unassembled WGS sequence"/>
</dbReference>
<protein>
    <recommendedName>
        <fullName evidence="3">Nudix hydrolase domain-containing protein</fullName>
    </recommendedName>
</protein>
<feature type="region of interest" description="Disordered" evidence="2">
    <location>
        <begin position="194"/>
        <end position="229"/>
    </location>
</feature>
<gene>
    <name evidence="4" type="ORF">PSALAMII_LOCUS11247</name>
</gene>
<evidence type="ECO:0000256" key="1">
    <source>
        <dbReference type="ARBA" id="ARBA00022801"/>
    </source>
</evidence>
<evidence type="ECO:0000313" key="5">
    <source>
        <dbReference type="Proteomes" id="UP001152649"/>
    </source>
</evidence>
<dbReference type="InterPro" id="IPR051325">
    <property type="entry name" value="Nudix_hydrolase_domain"/>
</dbReference>
<dbReference type="PANTHER" id="PTHR21340">
    <property type="entry name" value="DIADENOSINE 5,5-P1,P4-TETRAPHOSPHATE PYROPHOSPHOHYDROLASE MUTT"/>
    <property type="match status" value="1"/>
</dbReference>
<keyword evidence="1" id="KW-0378">Hydrolase</keyword>
<keyword evidence="5" id="KW-1185">Reference proteome</keyword>
<dbReference type="SUPFAM" id="SSF55811">
    <property type="entry name" value="Nudix"/>
    <property type="match status" value="1"/>
</dbReference>
<dbReference type="GO" id="GO:0006167">
    <property type="term" value="P:AMP biosynthetic process"/>
    <property type="evidence" value="ECO:0007669"/>
    <property type="project" value="TreeGrafter"/>
</dbReference>
<organism evidence="4 5">
    <name type="scientific">Penicillium salamii</name>
    <dbReference type="NCBI Taxonomy" id="1612424"/>
    <lineage>
        <taxon>Eukaryota</taxon>
        <taxon>Fungi</taxon>
        <taxon>Dikarya</taxon>
        <taxon>Ascomycota</taxon>
        <taxon>Pezizomycotina</taxon>
        <taxon>Eurotiomycetes</taxon>
        <taxon>Eurotiomycetidae</taxon>
        <taxon>Eurotiales</taxon>
        <taxon>Aspergillaceae</taxon>
        <taxon>Penicillium</taxon>
    </lineage>
</organism>
<dbReference type="Pfam" id="PF00293">
    <property type="entry name" value="NUDIX"/>
    <property type="match status" value="1"/>
</dbReference>